<feature type="coiled-coil region" evidence="1">
    <location>
        <begin position="548"/>
        <end position="575"/>
    </location>
</feature>
<accession>A0A3M6UN32</accession>
<feature type="domain" description="Schlafen AlbA-2" evidence="2">
    <location>
        <begin position="25"/>
        <end position="166"/>
    </location>
</feature>
<evidence type="ECO:0000313" key="3">
    <source>
        <dbReference type="EMBL" id="RMX55103.1"/>
    </source>
</evidence>
<dbReference type="InterPro" id="IPR007421">
    <property type="entry name" value="Schlafen_AlbA_2_dom"/>
</dbReference>
<protein>
    <recommendedName>
        <fullName evidence="2">Schlafen AlbA-2 domain-containing protein</fullName>
    </recommendedName>
</protein>
<dbReference type="InterPro" id="IPR038475">
    <property type="entry name" value="RecG_C_sf"/>
</dbReference>
<dbReference type="OrthoDB" id="5961437at2759"/>
<dbReference type="PANTHER" id="PTHR30595:SF6">
    <property type="entry name" value="SCHLAFEN ALBA-2 DOMAIN-CONTAINING PROTEIN"/>
    <property type="match status" value="1"/>
</dbReference>
<name>A0A3M6UN32_POCDA</name>
<reference evidence="3 4" key="1">
    <citation type="journal article" date="2018" name="Sci. Rep.">
        <title>Comparative analysis of the Pocillopora damicornis genome highlights role of immune system in coral evolution.</title>
        <authorList>
            <person name="Cunning R."/>
            <person name="Bay R.A."/>
            <person name="Gillette P."/>
            <person name="Baker A.C."/>
            <person name="Traylor-Knowles N."/>
        </authorList>
    </citation>
    <scope>NUCLEOTIDE SEQUENCE [LARGE SCALE GENOMIC DNA]</scope>
    <source>
        <strain evidence="3">RSMAS</strain>
        <tissue evidence="3">Whole animal</tissue>
    </source>
</reference>
<keyword evidence="1" id="KW-0175">Coiled coil</keyword>
<evidence type="ECO:0000313" key="4">
    <source>
        <dbReference type="Proteomes" id="UP000275408"/>
    </source>
</evidence>
<evidence type="ECO:0000259" key="2">
    <source>
        <dbReference type="Pfam" id="PF04326"/>
    </source>
</evidence>
<gene>
    <name evidence="3" type="ORF">pdam_00024795</name>
</gene>
<dbReference type="Pfam" id="PF04326">
    <property type="entry name" value="SLFN_AlbA_2"/>
    <property type="match status" value="1"/>
</dbReference>
<evidence type="ECO:0000256" key="1">
    <source>
        <dbReference type="SAM" id="Coils"/>
    </source>
</evidence>
<keyword evidence="4" id="KW-1185">Reference proteome</keyword>
<dbReference type="Gene3D" id="3.30.950.30">
    <property type="entry name" value="Schlafen, AAA domain"/>
    <property type="match status" value="1"/>
</dbReference>
<dbReference type="EMBL" id="RCHS01001121">
    <property type="protein sequence ID" value="RMX55103.1"/>
    <property type="molecule type" value="Genomic_DNA"/>
</dbReference>
<dbReference type="AlphaFoldDB" id="A0A3M6UN32"/>
<dbReference type="PANTHER" id="PTHR30595">
    <property type="entry name" value="GLPR-RELATED TRANSCRIPTIONAL REPRESSOR"/>
    <property type="match status" value="1"/>
</dbReference>
<dbReference type="Proteomes" id="UP000275408">
    <property type="component" value="Unassembled WGS sequence"/>
</dbReference>
<comment type="caution">
    <text evidence="3">The sequence shown here is derived from an EMBL/GenBank/DDBJ whole genome shotgun (WGS) entry which is preliminary data.</text>
</comment>
<dbReference type="Gene3D" id="3.30.565.60">
    <property type="match status" value="1"/>
</dbReference>
<proteinExistence type="predicted"/>
<dbReference type="Pfam" id="PF13749">
    <property type="entry name" value="HATPase_c_4"/>
    <property type="match status" value="1"/>
</dbReference>
<dbReference type="InterPro" id="IPR038461">
    <property type="entry name" value="Schlafen_AlbA_2_dom_sf"/>
</dbReference>
<organism evidence="3 4">
    <name type="scientific">Pocillopora damicornis</name>
    <name type="common">Cauliflower coral</name>
    <name type="synonym">Millepora damicornis</name>
    <dbReference type="NCBI Taxonomy" id="46731"/>
    <lineage>
        <taxon>Eukaryota</taxon>
        <taxon>Metazoa</taxon>
        <taxon>Cnidaria</taxon>
        <taxon>Anthozoa</taxon>
        <taxon>Hexacorallia</taxon>
        <taxon>Scleractinia</taxon>
        <taxon>Astrocoeniina</taxon>
        <taxon>Pocilloporidae</taxon>
        <taxon>Pocillopora</taxon>
    </lineage>
</organism>
<sequence length="750" mass="85781">MASAKSYPSSLLVNVEELLKLQGVESQRVEFKKAWHNRKDTPRSTYWQVIHTITAFANDLYNVNGGYIIIGVEEKEDCESPDSVQVILPPLGVTGNLDKIQKEISGACRENMKPVINPILQPVVVDGKKVLVIWVRPSDNRPHMCRESKANEWNYYIREGTETRKARPEQISLLHQHSGAPPFDDRQAPTTERGSLLNENMIDLSLVQQYLEAIDSALVGQEIKPIHLYEKLQLVHPVTEQMFTPRNVALLFFHPKPHEFFTGASTEIAVFTHDNEAKEEVPITGPIDQQIKKCLRFILDIPKKESCHAMIAYPERALREAVVNAFHHRSYERCHPDRIKIHIKPKFIDIISYPGPDPSLNQEDFSEDGEVPPVPSRNRRIADFLKSLKLAEGRYTGVGTIFRSMKDNNNPNPKFDFKKSYFRVRLPGHPKYIVHSVRSRADNLCAKGNKVEAVKLITRFLEENPTMQSETLIVKLLDLLGDDKHDAKYHCYRAYIEERRQRRSPLKEELLKWSEADETDIPAGVKLVKSLVEEGAGISDLSCVVSKASELCQKNTDKEQNLEALQNAHKLYEAMGEVVQTDASVSFQFADCLLNLFYLNTTNEGSEKGNSIEERKNLLPLLGKAEDYVKTAIQLTRLKDDLKMTDDRLKMTALQHRLLGYIHFQRCSVEKSFERDYKDCYVKARLYNPTIFINPDFDPESSLSRKILCTSAGKKKKSHQTSDLSEVTRSWPEIANPRRKKDDCLDLLET</sequence>